<comment type="caution">
    <text evidence="2">The sequence shown here is derived from an EMBL/GenBank/DDBJ whole genome shotgun (WGS) entry which is preliminary data.</text>
</comment>
<gene>
    <name evidence="2" type="ORF">ACFQ2J_02270</name>
</gene>
<dbReference type="Proteomes" id="UP001596990">
    <property type="component" value="Unassembled WGS sequence"/>
</dbReference>
<feature type="domain" description="Thioredoxin" evidence="1">
    <location>
        <begin position="60"/>
        <end position="115"/>
    </location>
</feature>
<name>A0ABW3KY06_9BACI</name>
<dbReference type="InterPro" id="IPR036249">
    <property type="entry name" value="Thioredoxin-like_sf"/>
</dbReference>
<dbReference type="RefSeq" id="WP_386056200.1">
    <property type="nucleotide sequence ID" value="NZ_JBHTKL010000001.1"/>
</dbReference>
<keyword evidence="3" id="KW-1185">Reference proteome</keyword>
<dbReference type="Gene3D" id="3.40.30.10">
    <property type="entry name" value="Glutaredoxin"/>
    <property type="match status" value="1"/>
</dbReference>
<proteinExistence type="predicted"/>
<evidence type="ECO:0000259" key="1">
    <source>
        <dbReference type="Pfam" id="PF00085"/>
    </source>
</evidence>
<evidence type="ECO:0000313" key="3">
    <source>
        <dbReference type="Proteomes" id="UP001596990"/>
    </source>
</evidence>
<dbReference type="PROSITE" id="PS51257">
    <property type="entry name" value="PROKAR_LIPOPROTEIN"/>
    <property type="match status" value="1"/>
</dbReference>
<sequence length="121" mass="13765">MAKIILPILSIAILLTACLPGHEKVNIITFQPDDLEVHLYSEMEEKESEQAYLDALLDMKQKLSDKEIQFVQKTISKKNVQADVKQFPTLIIFKDGKRITSISGHTDKNQIVDQLLTTIQK</sequence>
<dbReference type="SUPFAM" id="SSF52833">
    <property type="entry name" value="Thioredoxin-like"/>
    <property type="match status" value="1"/>
</dbReference>
<dbReference type="Pfam" id="PF00085">
    <property type="entry name" value="Thioredoxin"/>
    <property type="match status" value="1"/>
</dbReference>
<reference evidence="3" key="1">
    <citation type="journal article" date="2019" name="Int. J. Syst. Evol. Microbiol.">
        <title>The Global Catalogue of Microorganisms (GCM) 10K type strain sequencing project: providing services to taxonomists for standard genome sequencing and annotation.</title>
        <authorList>
            <consortium name="The Broad Institute Genomics Platform"/>
            <consortium name="The Broad Institute Genome Sequencing Center for Infectious Disease"/>
            <person name="Wu L."/>
            <person name="Ma J."/>
        </authorList>
    </citation>
    <scope>NUCLEOTIDE SEQUENCE [LARGE SCALE GENOMIC DNA]</scope>
    <source>
        <strain evidence="3">CCUG 56607</strain>
    </source>
</reference>
<evidence type="ECO:0000313" key="2">
    <source>
        <dbReference type="EMBL" id="MFD1018012.1"/>
    </source>
</evidence>
<dbReference type="InterPro" id="IPR013766">
    <property type="entry name" value="Thioredoxin_domain"/>
</dbReference>
<protein>
    <submittedName>
        <fullName evidence="2">Thioredoxin domain-containing protein</fullName>
    </submittedName>
</protein>
<accession>A0ABW3KY06</accession>
<dbReference type="EMBL" id="JBHTKL010000001">
    <property type="protein sequence ID" value="MFD1018012.1"/>
    <property type="molecule type" value="Genomic_DNA"/>
</dbReference>
<organism evidence="2 3">
    <name type="scientific">Thalassobacillus hwangdonensis</name>
    <dbReference type="NCBI Taxonomy" id="546108"/>
    <lineage>
        <taxon>Bacteria</taxon>
        <taxon>Bacillati</taxon>
        <taxon>Bacillota</taxon>
        <taxon>Bacilli</taxon>
        <taxon>Bacillales</taxon>
        <taxon>Bacillaceae</taxon>
        <taxon>Thalassobacillus</taxon>
    </lineage>
</organism>